<dbReference type="InterPro" id="IPR001807">
    <property type="entry name" value="ClC"/>
</dbReference>
<evidence type="ECO:0000256" key="4">
    <source>
        <dbReference type="ARBA" id="ARBA00022989"/>
    </source>
</evidence>
<dbReference type="GO" id="GO:0005254">
    <property type="term" value="F:chloride channel activity"/>
    <property type="evidence" value="ECO:0007669"/>
    <property type="project" value="UniProtKB-KW"/>
</dbReference>
<keyword evidence="5" id="KW-0406">Ion transport</keyword>
<dbReference type="InterPro" id="IPR014743">
    <property type="entry name" value="Cl-channel_core"/>
</dbReference>
<evidence type="ECO:0000256" key="6">
    <source>
        <dbReference type="ARBA" id="ARBA00023136"/>
    </source>
</evidence>
<feature type="transmembrane region" description="Helical" evidence="10">
    <location>
        <begin position="295"/>
        <end position="316"/>
    </location>
</feature>
<dbReference type="Gene3D" id="3.10.580.10">
    <property type="entry name" value="CBS-domain"/>
    <property type="match status" value="1"/>
</dbReference>
<dbReference type="Pfam" id="PF00654">
    <property type="entry name" value="Voltage_CLC"/>
    <property type="match status" value="1"/>
</dbReference>
<dbReference type="GO" id="GO:0034707">
    <property type="term" value="C:chloride channel complex"/>
    <property type="evidence" value="ECO:0007669"/>
    <property type="project" value="UniProtKB-KW"/>
</dbReference>
<feature type="transmembrane region" description="Helical" evidence="10">
    <location>
        <begin position="360"/>
        <end position="384"/>
    </location>
</feature>
<name>A0A1G7TFR4_9PROT</name>
<dbReference type="InterPro" id="IPR000644">
    <property type="entry name" value="CBS_dom"/>
</dbReference>
<dbReference type="PRINTS" id="PR00762">
    <property type="entry name" value="CLCHANNEL"/>
</dbReference>
<gene>
    <name evidence="12" type="ORF">SAMN05216241_10967</name>
</gene>
<evidence type="ECO:0000256" key="7">
    <source>
        <dbReference type="ARBA" id="ARBA00023173"/>
    </source>
</evidence>
<sequence length="605" mass="64276">MTTATETPTEPATSSRPRAKPIQLTLVQLCALSIGLGIVTGIGAVIFRLLIGLIHNLFFFGELSLVFESEELMPLSPWGPWVILVPVIGGLGVTWLTRTFAPEARGHGVPEVMDAIYHREGNVRPVVAAAKSMASALSIGTGAAVGREGPIIQIGSSFGSSFGQLLRVVTWQRITLIAAGAGAGIAATFNTPLGGVLFAIELMLPEVSSRTFLPVVLATTTATYIGRLAFGMQNAFVVSLPAASQAGVINIPTIAGFILLGLACGLVSFAFIRVLSFMEETFERAFRNDYVRHTVGMLIVGGLMYAVSQLYGHYLIAGTSYGTITALLHGELAGVTIMALLLVAKLVATTVSLGSGASGGIFSPSLFFGATLGAAMGGALNLLWPGAGFSPVEFAMVGMAGVVGGGTGAAMTAIVMVFEMTQDYVIIVPTVMATALAIGVRRWLSDENIYTIKLAWRGKHIPKERHTNMFLVRHADEIMETEFITIPSHVRLDKVLSDLSEHTSKRYILVADDDTVRGVMPVDDVVRLCHGVSDDFTLGQLANTAHAWCGATEILHDVLKRMVNENVPYALVVTDDRVDSPDAGSVVGIVDKDHIADSVMHHFKT</sequence>
<keyword evidence="2" id="KW-0813">Transport</keyword>
<accession>A0A1G7TFR4</accession>
<evidence type="ECO:0000256" key="2">
    <source>
        <dbReference type="ARBA" id="ARBA00022448"/>
    </source>
</evidence>
<feature type="transmembrane region" description="Helical" evidence="10">
    <location>
        <begin position="251"/>
        <end position="275"/>
    </location>
</feature>
<evidence type="ECO:0000256" key="10">
    <source>
        <dbReference type="SAM" id="Phobius"/>
    </source>
</evidence>
<keyword evidence="4 10" id="KW-1133">Transmembrane helix</keyword>
<evidence type="ECO:0000256" key="3">
    <source>
        <dbReference type="ARBA" id="ARBA00022692"/>
    </source>
</evidence>
<feature type="transmembrane region" description="Helical" evidence="10">
    <location>
        <begin position="26"/>
        <end position="58"/>
    </location>
</feature>
<keyword evidence="7" id="KW-0869">Chloride channel</keyword>
<evidence type="ECO:0000256" key="8">
    <source>
        <dbReference type="ARBA" id="ARBA00023214"/>
    </source>
</evidence>
<dbReference type="OrthoDB" id="9767361at2"/>
<evidence type="ECO:0000313" key="12">
    <source>
        <dbReference type="EMBL" id="SDG34075.1"/>
    </source>
</evidence>
<comment type="subcellular location">
    <subcellularLocation>
        <location evidence="1">Membrane</location>
        <topology evidence="1">Multi-pass membrane protein</topology>
    </subcellularLocation>
</comment>
<evidence type="ECO:0000256" key="9">
    <source>
        <dbReference type="ARBA" id="ARBA00023303"/>
    </source>
</evidence>
<dbReference type="Gene3D" id="1.10.3080.10">
    <property type="entry name" value="Clc chloride channel"/>
    <property type="match status" value="1"/>
</dbReference>
<dbReference type="RefSeq" id="WP_090020966.1">
    <property type="nucleotide sequence ID" value="NZ_FNCE01000009.1"/>
</dbReference>
<dbReference type="SUPFAM" id="SSF81340">
    <property type="entry name" value="Clc chloride channel"/>
    <property type="match status" value="1"/>
</dbReference>
<dbReference type="InterPro" id="IPR050368">
    <property type="entry name" value="ClC-type_chloride_channel"/>
</dbReference>
<protein>
    <submittedName>
        <fullName evidence="12">Chloride channel protein, CIC family</fullName>
    </submittedName>
</protein>
<dbReference type="PANTHER" id="PTHR43427">
    <property type="entry name" value="CHLORIDE CHANNEL PROTEIN CLC-E"/>
    <property type="match status" value="1"/>
</dbReference>
<feature type="transmembrane region" description="Helical" evidence="10">
    <location>
        <begin position="396"/>
        <end position="418"/>
    </location>
</feature>
<feature type="transmembrane region" description="Helical" evidence="10">
    <location>
        <begin position="174"/>
        <end position="200"/>
    </location>
</feature>
<evidence type="ECO:0000259" key="11">
    <source>
        <dbReference type="Pfam" id="PF00571"/>
    </source>
</evidence>
<keyword evidence="13" id="KW-1185">Reference proteome</keyword>
<evidence type="ECO:0000256" key="5">
    <source>
        <dbReference type="ARBA" id="ARBA00023065"/>
    </source>
</evidence>
<dbReference type="CDD" id="cd00400">
    <property type="entry name" value="Voltage_gated_ClC"/>
    <property type="match status" value="1"/>
</dbReference>
<dbReference type="InterPro" id="IPR046342">
    <property type="entry name" value="CBS_dom_sf"/>
</dbReference>
<feature type="domain" description="CBS" evidence="11">
    <location>
        <begin position="476"/>
        <end position="529"/>
    </location>
</feature>
<organism evidence="12 13">
    <name type="scientific">Limimonas halophila</name>
    <dbReference type="NCBI Taxonomy" id="1082479"/>
    <lineage>
        <taxon>Bacteria</taxon>
        <taxon>Pseudomonadati</taxon>
        <taxon>Pseudomonadota</taxon>
        <taxon>Alphaproteobacteria</taxon>
        <taxon>Rhodospirillales</taxon>
        <taxon>Rhodovibrionaceae</taxon>
        <taxon>Limimonas</taxon>
    </lineage>
</organism>
<dbReference type="EMBL" id="FNCE01000009">
    <property type="protein sequence ID" value="SDG34075.1"/>
    <property type="molecule type" value="Genomic_DNA"/>
</dbReference>
<feature type="transmembrane region" description="Helical" evidence="10">
    <location>
        <begin position="328"/>
        <end position="348"/>
    </location>
</feature>
<proteinExistence type="predicted"/>
<evidence type="ECO:0000256" key="1">
    <source>
        <dbReference type="ARBA" id="ARBA00004141"/>
    </source>
</evidence>
<feature type="transmembrane region" description="Helical" evidence="10">
    <location>
        <begin position="78"/>
        <end position="97"/>
    </location>
</feature>
<dbReference type="PANTHER" id="PTHR43427:SF6">
    <property type="entry name" value="CHLORIDE CHANNEL PROTEIN CLC-E"/>
    <property type="match status" value="1"/>
</dbReference>
<dbReference type="SUPFAM" id="SSF54631">
    <property type="entry name" value="CBS-domain pair"/>
    <property type="match status" value="1"/>
</dbReference>
<keyword evidence="3 10" id="KW-0812">Transmembrane</keyword>
<keyword evidence="9" id="KW-0407">Ion channel</keyword>
<evidence type="ECO:0000313" key="13">
    <source>
        <dbReference type="Proteomes" id="UP000199415"/>
    </source>
</evidence>
<feature type="transmembrane region" description="Helical" evidence="10">
    <location>
        <begin position="424"/>
        <end position="444"/>
    </location>
</feature>
<dbReference type="Pfam" id="PF00571">
    <property type="entry name" value="CBS"/>
    <property type="match status" value="1"/>
</dbReference>
<reference evidence="12 13" key="1">
    <citation type="submission" date="2016-10" db="EMBL/GenBank/DDBJ databases">
        <authorList>
            <person name="de Groot N.N."/>
        </authorList>
    </citation>
    <scope>NUCLEOTIDE SEQUENCE [LARGE SCALE GENOMIC DNA]</scope>
    <source>
        <strain evidence="12 13">DSM 25584</strain>
    </source>
</reference>
<keyword evidence="8" id="KW-0868">Chloride</keyword>
<keyword evidence="6 10" id="KW-0472">Membrane</keyword>
<dbReference type="Proteomes" id="UP000199415">
    <property type="component" value="Unassembled WGS sequence"/>
</dbReference>
<dbReference type="AlphaFoldDB" id="A0A1G7TFR4"/>